<evidence type="ECO:0000313" key="4">
    <source>
        <dbReference type="EMBL" id="TDW62462.1"/>
    </source>
</evidence>
<keyword evidence="6" id="KW-1185">Reference proteome</keyword>
<dbReference type="GO" id="GO:0016853">
    <property type="term" value="F:isomerase activity"/>
    <property type="evidence" value="ECO:0007669"/>
    <property type="project" value="UniProtKB-KW"/>
</dbReference>
<reference evidence="3 5" key="1">
    <citation type="submission" date="2017-08" db="EMBL/GenBank/DDBJ databases">
        <title>Draft Genome Sequence of the Marine Bacterium Oceanimonas baumannii ATCC 700832.</title>
        <authorList>
            <person name="Mcclelland W.D."/>
            <person name="Brennan M.A."/>
            <person name="Trachtenberg A.M."/>
            <person name="Maclea K.S."/>
        </authorList>
    </citation>
    <scope>NUCLEOTIDE SEQUENCE [LARGE SCALE GENOMIC DNA]</scope>
    <source>
        <strain evidence="3 5">ATCC 700832</strain>
    </source>
</reference>
<gene>
    <name evidence="3" type="ORF">B6S09_06080</name>
    <name evidence="4" type="ORF">LY04_00531</name>
</gene>
<dbReference type="InterPro" id="IPR036249">
    <property type="entry name" value="Thioredoxin-like_sf"/>
</dbReference>
<dbReference type="InterPro" id="IPR013740">
    <property type="entry name" value="Redoxin"/>
</dbReference>
<dbReference type="AlphaFoldDB" id="A0A235CLK2"/>
<evidence type="ECO:0000313" key="3">
    <source>
        <dbReference type="EMBL" id="OYD25244.1"/>
    </source>
</evidence>
<dbReference type="OrthoDB" id="9796554at2"/>
<evidence type="ECO:0000256" key="1">
    <source>
        <dbReference type="SAM" id="SignalP"/>
    </source>
</evidence>
<dbReference type="RefSeq" id="WP_094277612.1">
    <property type="nucleotide sequence ID" value="NZ_NQJF01000004.1"/>
</dbReference>
<dbReference type="PANTHER" id="PTHR42852:SF18">
    <property type="entry name" value="CHROMOSOME UNDETERMINED SCAFFOLD_47, WHOLE GENOME SHOTGUN SEQUENCE"/>
    <property type="match status" value="1"/>
</dbReference>
<dbReference type="SUPFAM" id="SSF52833">
    <property type="entry name" value="Thioredoxin-like"/>
    <property type="match status" value="2"/>
</dbReference>
<dbReference type="CDD" id="cd02966">
    <property type="entry name" value="TlpA_like_family"/>
    <property type="match status" value="1"/>
</dbReference>
<comment type="caution">
    <text evidence="3">The sequence shown here is derived from an EMBL/GenBank/DDBJ whole genome shotgun (WGS) entry which is preliminary data.</text>
</comment>
<dbReference type="PROSITE" id="PS51352">
    <property type="entry name" value="THIOREDOXIN_2"/>
    <property type="match status" value="1"/>
</dbReference>
<dbReference type="Gene3D" id="3.40.30.10">
    <property type="entry name" value="Glutaredoxin"/>
    <property type="match status" value="2"/>
</dbReference>
<dbReference type="InterPro" id="IPR050553">
    <property type="entry name" value="Thioredoxin_ResA/DsbE_sf"/>
</dbReference>
<dbReference type="EMBL" id="NQJF01000004">
    <property type="protein sequence ID" value="OYD25244.1"/>
    <property type="molecule type" value="Genomic_DNA"/>
</dbReference>
<feature type="signal peptide" evidence="1">
    <location>
        <begin position="1"/>
        <end position="22"/>
    </location>
</feature>
<evidence type="ECO:0000313" key="5">
    <source>
        <dbReference type="Proteomes" id="UP000243640"/>
    </source>
</evidence>
<dbReference type="PANTHER" id="PTHR42852">
    <property type="entry name" value="THIOL:DISULFIDE INTERCHANGE PROTEIN DSBE"/>
    <property type="match status" value="1"/>
</dbReference>
<dbReference type="InterPro" id="IPR013766">
    <property type="entry name" value="Thioredoxin_domain"/>
</dbReference>
<organism evidence="3 5">
    <name type="scientific">Oceanimonas baumannii</name>
    <dbReference type="NCBI Taxonomy" id="129578"/>
    <lineage>
        <taxon>Bacteria</taxon>
        <taxon>Pseudomonadati</taxon>
        <taxon>Pseudomonadota</taxon>
        <taxon>Gammaproteobacteria</taxon>
        <taxon>Aeromonadales</taxon>
        <taxon>Aeromonadaceae</taxon>
        <taxon>Oceanimonas</taxon>
    </lineage>
</organism>
<feature type="chain" id="PRO_5013053905" evidence="1">
    <location>
        <begin position="23"/>
        <end position="308"/>
    </location>
</feature>
<name>A0A235CLK2_9GAMM</name>
<dbReference type="Pfam" id="PF08534">
    <property type="entry name" value="Redoxin"/>
    <property type="match status" value="1"/>
</dbReference>
<protein>
    <submittedName>
        <fullName evidence="3 4">Redoxin</fullName>
    </submittedName>
</protein>
<dbReference type="Proteomes" id="UP000243640">
    <property type="component" value="Unassembled WGS sequence"/>
</dbReference>
<feature type="domain" description="Thioredoxin" evidence="2">
    <location>
        <begin position="18"/>
        <end position="156"/>
    </location>
</feature>
<dbReference type="GO" id="GO:0016491">
    <property type="term" value="F:oxidoreductase activity"/>
    <property type="evidence" value="ECO:0007669"/>
    <property type="project" value="InterPro"/>
</dbReference>
<keyword evidence="1" id="KW-0732">Signal</keyword>
<sequence length="308" mass="34486">MTATLARLCLALCLTLSLPAWSQVPDYQHIELTDFATGTPARLAELDSDKPLYIKLWATWCQPCMQQMPHFEELQKRFGEQINFVAVNININERPGRIKSVISKFGLTMPVWLDKKGHLALALGLEGTPYSVLLNTRGETVYTTHESDAALDDVLAQLADGQPLPAVATGVIDAGQKARLLTPWQQGEHLVFFSATWCDWYLEASRPNMAQRCKVVQQGLSELVQQLPDASWQGVVSHLWTDDKTMNDFVAQYQMTIPFLIDHHGVLFHEFGVRELPVLLKIRDGNVVATVDDFSSIAAIREQLATSR</sequence>
<evidence type="ECO:0000313" key="6">
    <source>
        <dbReference type="Proteomes" id="UP000295058"/>
    </source>
</evidence>
<proteinExistence type="predicted"/>
<reference evidence="4 6" key="2">
    <citation type="submission" date="2019-03" db="EMBL/GenBank/DDBJ databases">
        <title>Genomic Encyclopedia of Archaeal and Bacterial Type Strains, Phase II (KMG-II): from individual species to whole genera.</title>
        <authorList>
            <person name="Goeker M."/>
        </authorList>
    </citation>
    <scope>NUCLEOTIDE SEQUENCE [LARGE SCALE GENOMIC DNA]</scope>
    <source>
        <strain evidence="4 6">DSM 15594</strain>
    </source>
</reference>
<keyword evidence="4" id="KW-0413">Isomerase</keyword>
<dbReference type="Proteomes" id="UP000295058">
    <property type="component" value="Unassembled WGS sequence"/>
</dbReference>
<dbReference type="EMBL" id="SODO01000001">
    <property type="protein sequence ID" value="TDW62462.1"/>
    <property type="molecule type" value="Genomic_DNA"/>
</dbReference>
<evidence type="ECO:0000259" key="2">
    <source>
        <dbReference type="PROSITE" id="PS51352"/>
    </source>
</evidence>
<accession>A0A235CLK2</accession>